<dbReference type="PROSITE" id="PS51194">
    <property type="entry name" value="HELICASE_CTER"/>
    <property type="match status" value="1"/>
</dbReference>
<dbReference type="Gene3D" id="3.90.1440.10">
    <property type="entry name" value="SecA, preprotein cross-linking domain"/>
    <property type="match status" value="1"/>
</dbReference>
<accession>A0A9N9GDF1</accession>
<evidence type="ECO:0000313" key="7">
    <source>
        <dbReference type="EMBL" id="CAG8594638.1"/>
    </source>
</evidence>
<keyword evidence="2" id="KW-0653">Protein transport</keyword>
<dbReference type="InterPro" id="IPR027417">
    <property type="entry name" value="P-loop_NTPase"/>
</dbReference>
<evidence type="ECO:0000256" key="4">
    <source>
        <dbReference type="SAM" id="Phobius"/>
    </source>
</evidence>
<dbReference type="SUPFAM" id="SSF81767">
    <property type="entry name" value="Pre-protein crosslinking domain of SecA"/>
    <property type="match status" value="1"/>
</dbReference>
<organism evidence="7 8">
    <name type="scientific">Racocetra fulgida</name>
    <dbReference type="NCBI Taxonomy" id="60492"/>
    <lineage>
        <taxon>Eukaryota</taxon>
        <taxon>Fungi</taxon>
        <taxon>Fungi incertae sedis</taxon>
        <taxon>Mucoromycota</taxon>
        <taxon>Glomeromycotina</taxon>
        <taxon>Glomeromycetes</taxon>
        <taxon>Diversisporales</taxon>
        <taxon>Gigasporaceae</taxon>
        <taxon>Racocetra</taxon>
    </lineage>
</organism>
<evidence type="ECO:0000259" key="6">
    <source>
        <dbReference type="PROSITE" id="PS51196"/>
    </source>
</evidence>
<dbReference type="GO" id="GO:0006605">
    <property type="term" value="P:protein targeting"/>
    <property type="evidence" value="ECO:0007669"/>
    <property type="project" value="InterPro"/>
</dbReference>
<feature type="domain" description="Helicase C-terminal" evidence="5">
    <location>
        <begin position="437"/>
        <end position="592"/>
    </location>
</feature>
<feature type="transmembrane region" description="Helical" evidence="4">
    <location>
        <begin position="1039"/>
        <end position="1061"/>
    </location>
</feature>
<dbReference type="PROSITE" id="PS51196">
    <property type="entry name" value="SECA_MOTOR_DEAD"/>
    <property type="match status" value="1"/>
</dbReference>
<dbReference type="GO" id="GO:0016020">
    <property type="term" value="C:membrane"/>
    <property type="evidence" value="ECO:0007669"/>
    <property type="project" value="InterPro"/>
</dbReference>
<keyword evidence="3" id="KW-0811">Translocation</keyword>
<dbReference type="GO" id="GO:0017038">
    <property type="term" value="P:protein import"/>
    <property type="evidence" value="ECO:0007669"/>
    <property type="project" value="InterPro"/>
</dbReference>
<dbReference type="PANTHER" id="PTHR30612">
    <property type="entry name" value="SECA INNER MEMBRANE COMPONENT OF SEC PROTEIN SECRETION SYSTEM"/>
    <property type="match status" value="1"/>
</dbReference>
<evidence type="ECO:0000259" key="5">
    <source>
        <dbReference type="PROSITE" id="PS51194"/>
    </source>
</evidence>
<gene>
    <name evidence="7" type="ORF">RFULGI_LOCUS6367</name>
</gene>
<keyword evidence="8" id="KW-1185">Reference proteome</keyword>
<dbReference type="InterPro" id="IPR001650">
    <property type="entry name" value="Helicase_C-like"/>
</dbReference>
<dbReference type="InterPro" id="IPR036670">
    <property type="entry name" value="SecA_X-link_sf"/>
</dbReference>
<dbReference type="SUPFAM" id="SSF52540">
    <property type="entry name" value="P-loop containing nucleoside triphosphate hydrolases"/>
    <property type="match status" value="2"/>
</dbReference>
<protein>
    <submittedName>
        <fullName evidence="7">16643_t:CDS:1</fullName>
    </submittedName>
</protein>
<keyword evidence="1" id="KW-0963">Cytoplasm</keyword>
<dbReference type="GO" id="GO:0005524">
    <property type="term" value="F:ATP binding"/>
    <property type="evidence" value="ECO:0007669"/>
    <property type="project" value="InterPro"/>
</dbReference>
<keyword evidence="4" id="KW-0472">Membrane</keyword>
<dbReference type="EMBL" id="CAJVPZ010008125">
    <property type="protein sequence ID" value="CAG8594638.1"/>
    <property type="molecule type" value="Genomic_DNA"/>
</dbReference>
<keyword evidence="4" id="KW-1133">Transmembrane helix</keyword>
<dbReference type="Pfam" id="PF07517">
    <property type="entry name" value="SecA_DEAD"/>
    <property type="match status" value="1"/>
</dbReference>
<dbReference type="GO" id="GO:0006886">
    <property type="term" value="P:intracellular protein transport"/>
    <property type="evidence" value="ECO:0007669"/>
    <property type="project" value="InterPro"/>
</dbReference>
<feature type="domain" description="SecA family profile" evidence="6">
    <location>
        <begin position="1"/>
        <end position="584"/>
    </location>
</feature>
<dbReference type="Pfam" id="PF00271">
    <property type="entry name" value="Helicase_C"/>
    <property type="match status" value="1"/>
</dbReference>
<evidence type="ECO:0000256" key="3">
    <source>
        <dbReference type="ARBA" id="ARBA00023010"/>
    </source>
</evidence>
<name>A0A9N9GDF1_9GLOM</name>
<dbReference type="Proteomes" id="UP000789396">
    <property type="component" value="Unassembled WGS sequence"/>
</dbReference>
<dbReference type="SMART" id="SM00957">
    <property type="entry name" value="SecA_DEAD"/>
    <property type="match status" value="1"/>
</dbReference>
<sequence length="1314" mass="151082">MFNRFQTSKERDLDELLEEILRLNHDKPEICDLVNKGIFRTQVNKVMEAFENDSEVFPQGNKSSIGTRKIYGVLAILLFESSNEQGKLLQILTEEEKSTICAMLASIKALQGNNMDIITSSSILATRDAEERKSFFEILGISCGSNESDGDNCCSQNINIFAKNIFELVEYNKTCYLKNIVYGDGNRGFGVAIVDEVDNMIIDDSSRTASLTGGLAGFEHLNPIFCAVANKLNIISKQIIKRDKKILYIDSEFVEKEGNLILGDGTSVYETDDWQELVELLTEELTEFTTQLIREKMIKLPDFLKDFCLKSVDELVKSAIESWNIYQKRIEYLTVKDENGNSTIALVDYESTGIVQNHETYSNGLHQFMQIKHGLKLTPETIATSFISNMVYFKKYGTKIYGMTGTIGSKAEQDLLSSIYKIDFGFIPTYKAKQFKEIEGIVATVLVICETIENATKIYDNLIKDYPANKIRLYSRNDNDEYLAVIKKVNSGDVIIATNLAGRGTDIKTSASVEINGGLHVIVTFLPPNLRVEQQAFGRTARQGAKGTAQLVINRIHAERKLNISEALNNIYEFKQLRDCKEYIKIQETKLYGMEEVELRDILFDIYLKSDNNLREIEKKKIEEKFNMTISEIFINMMISEIFISEIFKEKDISELKLLQVEERWGMVLKLFEKTLAYNIEAREKLKKLTRNFGFKLYYTNKKCLVYTFTSNKQYQYIEYNDINFYEKTAKSFNDQEALKSLASVLRRNIIVISSNQANPEIYKIKDAEETIYIGLEEANKKHFKYYRSLKVLDNNLVIEKNYLSKAKEIKATEYKSDINLFERKEIKKLLEAIIKQESKEITACNLVRREDGINYFTSFFNKIKEEYEEGNKVMKNPAYMVRIGIKKPESKEKIEILECACNLDKSFSLPAHYNLAYAVIEYQKEDYQQKVVTNLSIAKDRIDEVLIPHLQYMQVLLPLGQSCELSKQKINKIEMLKTIKSNIEEIIKKCKNDSKKNIKIKKVPLEKYFNNKDLTIEIKEFENEGLQYLFDINIEIDWFGVIFLCVAGTVQIVIGIYCAIRGHTELGKSFIAEGYEDLITDSSSNSPDSPRSPALSALKDAGQKMAIRKTLDYLLDKSADEIINRFKEDVRENIFKELNLSLDDPAIIRYLNKLAAADELYEEELNKITTSTLEILEDKKNIFVEFIEKGLETILKSNLPILKEARENIGYKLTKHGTNLVTTVTTLHQINKISRETAKEISEVFKNKLKELCEQKVSFEIILEGKLKPKINLKDAKAIVKLLKETTVIKDEEFDKEKAQKVDFNKYNNIKSE</sequence>
<dbReference type="SMART" id="SM00490">
    <property type="entry name" value="HELICc"/>
    <property type="match status" value="1"/>
</dbReference>
<feature type="non-terminal residue" evidence="7">
    <location>
        <position position="1314"/>
    </location>
</feature>
<evidence type="ECO:0000313" key="8">
    <source>
        <dbReference type="Proteomes" id="UP000789396"/>
    </source>
</evidence>
<dbReference type="PANTHER" id="PTHR30612:SF0">
    <property type="entry name" value="CHLOROPLAST PROTEIN-TRANSPORTING ATPASE"/>
    <property type="match status" value="1"/>
</dbReference>
<keyword evidence="4" id="KW-0812">Transmembrane</keyword>
<evidence type="ECO:0000256" key="1">
    <source>
        <dbReference type="ARBA" id="ARBA00022490"/>
    </source>
</evidence>
<dbReference type="Gene3D" id="3.40.50.300">
    <property type="entry name" value="P-loop containing nucleotide triphosphate hydrolases"/>
    <property type="match status" value="2"/>
</dbReference>
<keyword evidence="2" id="KW-0813">Transport</keyword>
<dbReference type="OrthoDB" id="2428452at2759"/>
<dbReference type="InterPro" id="IPR014018">
    <property type="entry name" value="SecA_motor_DEAD"/>
</dbReference>
<dbReference type="InterPro" id="IPR000185">
    <property type="entry name" value="SecA"/>
</dbReference>
<proteinExistence type="predicted"/>
<evidence type="ECO:0000256" key="2">
    <source>
        <dbReference type="ARBA" id="ARBA00022927"/>
    </source>
</evidence>
<comment type="caution">
    <text evidence="7">The sequence shown here is derived from an EMBL/GenBank/DDBJ whole genome shotgun (WGS) entry which is preliminary data.</text>
</comment>
<dbReference type="InterPro" id="IPR011115">
    <property type="entry name" value="SecA_DEAD"/>
</dbReference>
<reference evidence="7" key="1">
    <citation type="submission" date="2021-06" db="EMBL/GenBank/DDBJ databases">
        <authorList>
            <person name="Kallberg Y."/>
            <person name="Tangrot J."/>
            <person name="Rosling A."/>
        </authorList>
    </citation>
    <scope>NUCLEOTIDE SEQUENCE</scope>
    <source>
        <strain evidence="7">IN212</strain>
    </source>
</reference>